<dbReference type="Gene3D" id="3.30.750.24">
    <property type="entry name" value="STAS domain"/>
    <property type="match status" value="1"/>
</dbReference>
<sequence>MPLIITHRRHRDLAVAVLTGEIDVATSAHLRENLAGLVASGARHLILDLRAVPLIDSGGLGVLVAIHDHLQAQHGSISLSSVSHRVRNVLRSTQLTRVFPIYATADVAVHAHQVTRAEEPDNGQEKPPPSSRENL</sequence>
<comment type="similarity">
    <text evidence="1 2">Belongs to the anti-sigma-factor antagonist family.</text>
</comment>
<dbReference type="AlphaFoldDB" id="A0A372GPU7"/>
<protein>
    <recommendedName>
        <fullName evidence="2">Anti-sigma factor antagonist</fullName>
    </recommendedName>
</protein>
<feature type="region of interest" description="Disordered" evidence="3">
    <location>
        <begin position="116"/>
        <end position="135"/>
    </location>
</feature>
<dbReference type="RefSeq" id="WP_117397842.1">
    <property type="nucleotide sequence ID" value="NZ_QVNQ01000001.1"/>
</dbReference>
<dbReference type="Proteomes" id="UP000262882">
    <property type="component" value="Unassembled WGS sequence"/>
</dbReference>
<dbReference type="InterPro" id="IPR002645">
    <property type="entry name" value="STAS_dom"/>
</dbReference>
<dbReference type="SUPFAM" id="SSF52091">
    <property type="entry name" value="SpoIIaa-like"/>
    <property type="match status" value="1"/>
</dbReference>
<feature type="domain" description="STAS" evidence="4">
    <location>
        <begin position="3"/>
        <end position="112"/>
    </location>
</feature>
<dbReference type="EMBL" id="QVNQ01000001">
    <property type="protein sequence ID" value="RFS87394.1"/>
    <property type="molecule type" value="Genomic_DNA"/>
</dbReference>
<dbReference type="PANTHER" id="PTHR33495">
    <property type="entry name" value="ANTI-SIGMA FACTOR ANTAGONIST TM_1081-RELATED-RELATED"/>
    <property type="match status" value="1"/>
</dbReference>
<evidence type="ECO:0000256" key="2">
    <source>
        <dbReference type="RuleBase" id="RU003749"/>
    </source>
</evidence>
<evidence type="ECO:0000313" key="6">
    <source>
        <dbReference type="Proteomes" id="UP000262882"/>
    </source>
</evidence>
<dbReference type="CDD" id="cd07043">
    <property type="entry name" value="STAS_anti-anti-sigma_factors"/>
    <property type="match status" value="1"/>
</dbReference>
<accession>A0A372GPU7</accession>
<organism evidence="5 6">
    <name type="scientific">Actinomadura spongiicola</name>
    <dbReference type="NCBI Taxonomy" id="2303421"/>
    <lineage>
        <taxon>Bacteria</taxon>
        <taxon>Bacillati</taxon>
        <taxon>Actinomycetota</taxon>
        <taxon>Actinomycetes</taxon>
        <taxon>Streptosporangiales</taxon>
        <taxon>Thermomonosporaceae</taxon>
        <taxon>Actinomadura</taxon>
    </lineage>
</organism>
<evidence type="ECO:0000259" key="4">
    <source>
        <dbReference type="PROSITE" id="PS50801"/>
    </source>
</evidence>
<dbReference type="InterPro" id="IPR036513">
    <property type="entry name" value="STAS_dom_sf"/>
</dbReference>
<proteinExistence type="inferred from homology"/>
<dbReference type="PROSITE" id="PS50801">
    <property type="entry name" value="STAS"/>
    <property type="match status" value="1"/>
</dbReference>
<name>A0A372GPU7_9ACTN</name>
<dbReference type="GO" id="GO:0043856">
    <property type="term" value="F:anti-sigma factor antagonist activity"/>
    <property type="evidence" value="ECO:0007669"/>
    <property type="project" value="InterPro"/>
</dbReference>
<gene>
    <name evidence="5" type="ORF">D0T12_03975</name>
</gene>
<reference evidence="5 6" key="1">
    <citation type="submission" date="2018-08" db="EMBL/GenBank/DDBJ databases">
        <title>Actinomadura spongicola sp. nov., isolated from marine sponge Leucetta chagosensis.</title>
        <authorList>
            <person name="Li L."/>
            <person name="Lin H.W."/>
        </authorList>
    </citation>
    <scope>NUCLEOTIDE SEQUENCE [LARGE SCALE GENOMIC DNA]</scope>
    <source>
        <strain evidence="5 6">LHW52907</strain>
    </source>
</reference>
<evidence type="ECO:0000313" key="5">
    <source>
        <dbReference type="EMBL" id="RFS87394.1"/>
    </source>
</evidence>
<dbReference type="NCBIfam" id="TIGR00377">
    <property type="entry name" value="ant_ant_sig"/>
    <property type="match status" value="1"/>
</dbReference>
<dbReference type="InterPro" id="IPR003658">
    <property type="entry name" value="Anti-sigma_ant"/>
</dbReference>
<dbReference type="PANTHER" id="PTHR33495:SF2">
    <property type="entry name" value="ANTI-SIGMA FACTOR ANTAGONIST TM_1081-RELATED"/>
    <property type="match status" value="1"/>
</dbReference>
<evidence type="ECO:0000256" key="3">
    <source>
        <dbReference type="SAM" id="MobiDB-lite"/>
    </source>
</evidence>
<comment type="caution">
    <text evidence="5">The sequence shown here is derived from an EMBL/GenBank/DDBJ whole genome shotgun (WGS) entry which is preliminary data.</text>
</comment>
<dbReference type="Pfam" id="PF01740">
    <property type="entry name" value="STAS"/>
    <property type="match status" value="1"/>
</dbReference>
<dbReference type="OrthoDB" id="5456061at2"/>
<feature type="compositionally biased region" description="Pro residues" evidence="3">
    <location>
        <begin position="126"/>
        <end position="135"/>
    </location>
</feature>
<keyword evidence="6" id="KW-1185">Reference proteome</keyword>
<evidence type="ECO:0000256" key="1">
    <source>
        <dbReference type="ARBA" id="ARBA00009013"/>
    </source>
</evidence>